<organism evidence="2 3">
    <name type="scientific">Pseudosulfitobacter pseudonitzschiae</name>
    <dbReference type="NCBI Taxonomy" id="1402135"/>
    <lineage>
        <taxon>Bacteria</taxon>
        <taxon>Pseudomonadati</taxon>
        <taxon>Pseudomonadota</taxon>
        <taxon>Alphaproteobacteria</taxon>
        <taxon>Rhodobacterales</taxon>
        <taxon>Roseobacteraceae</taxon>
        <taxon>Pseudosulfitobacter</taxon>
    </lineage>
</organism>
<dbReference type="Gene3D" id="2.60.120.10">
    <property type="entry name" value="Jelly Rolls"/>
    <property type="match status" value="1"/>
</dbReference>
<dbReference type="Pfam" id="PF07883">
    <property type="entry name" value="Cupin_2"/>
    <property type="match status" value="1"/>
</dbReference>
<dbReference type="PANTHER" id="PTHR43698">
    <property type="entry name" value="RIBD C-TERMINAL DOMAIN CONTAINING PROTEIN"/>
    <property type="match status" value="1"/>
</dbReference>
<sequence length="135" mass="14864">MDIHKFGTRPRTQAPSEYFTGDVWQDPVVTAPEPARLRALIVTFSAGARTAWHTHPLGQTLHVMSGEGRVALRGQPPRVISAGDTVWIPPHEEHWHGAAPDTEMVHMAMQEALDGSAADWLEHVSDADYALRPEG</sequence>
<dbReference type="RefSeq" id="WP_037922531.1">
    <property type="nucleotide sequence ID" value="NZ_CP054599.1"/>
</dbReference>
<proteinExistence type="predicted"/>
<dbReference type="EMBL" id="JAMD01000002">
    <property type="protein sequence ID" value="KEJ96990.1"/>
    <property type="molecule type" value="Genomic_DNA"/>
</dbReference>
<feature type="domain" description="Cupin type-2" evidence="1">
    <location>
        <begin position="41"/>
        <end position="104"/>
    </location>
</feature>
<dbReference type="InterPro" id="IPR011051">
    <property type="entry name" value="RmlC_Cupin_sf"/>
</dbReference>
<dbReference type="InterPro" id="IPR047263">
    <property type="entry name" value="HNL-like_cupin"/>
</dbReference>
<dbReference type="Proteomes" id="UP000027746">
    <property type="component" value="Unassembled WGS sequence"/>
</dbReference>
<dbReference type="InterPro" id="IPR014710">
    <property type="entry name" value="RmlC-like_jellyroll"/>
</dbReference>
<accession>A0A073J5D0</accession>
<dbReference type="GeneID" id="68868159"/>
<evidence type="ECO:0000313" key="3">
    <source>
        <dbReference type="Proteomes" id="UP000027746"/>
    </source>
</evidence>
<comment type="caution">
    <text evidence="2">The sequence shown here is derived from an EMBL/GenBank/DDBJ whole genome shotgun (WGS) entry which is preliminary data.</text>
</comment>
<gene>
    <name evidence="2" type="ORF">SUH3_09455</name>
</gene>
<evidence type="ECO:0000313" key="2">
    <source>
        <dbReference type="EMBL" id="KEJ96990.1"/>
    </source>
</evidence>
<name>A0A073J5D0_9RHOB</name>
<keyword evidence="3" id="KW-1185">Reference proteome</keyword>
<dbReference type="OrthoDB" id="7507676at2"/>
<reference evidence="2 3" key="1">
    <citation type="submission" date="2014-01" db="EMBL/GenBank/DDBJ databases">
        <title>Sulfitobacter sp. H3 (MCCC 1A00686) Genome Sequencing.</title>
        <authorList>
            <person name="Lai Q."/>
            <person name="Hong Z."/>
        </authorList>
    </citation>
    <scope>NUCLEOTIDE SEQUENCE [LARGE SCALE GENOMIC DNA]</scope>
    <source>
        <strain evidence="2 3">H3</strain>
    </source>
</reference>
<dbReference type="AlphaFoldDB" id="A0A073J5D0"/>
<dbReference type="PANTHER" id="PTHR43698:SF1">
    <property type="entry name" value="BLL4564 PROTEIN"/>
    <property type="match status" value="1"/>
</dbReference>
<dbReference type="SUPFAM" id="SSF51182">
    <property type="entry name" value="RmlC-like cupins"/>
    <property type="match status" value="1"/>
</dbReference>
<evidence type="ECO:0000259" key="1">
    <source>
        <dbReference type="Pfam" id="PF07883"/>
    </source>
</evidence>
<dbReference type="InterPro" id="IPR013096">
    <property type="entry name" value="Cupin_2"/>
</dbReference>
<protein>
    <submittedName>
        <fullName evidence="2">Cupin</fullName>
    </submittedName>
</protein>
<dbReference type="CDD" id="cd02233">
    <property type="entry name" value="cupin_HNL-like"/>
    <property type="match status" value="1"/>
</dbReference>